<protein>
    <submittedName>
        <fullName evidence="2">Uncharacterized protein</fullName>
    </submittedName>
</protein>
<name>A0A2T7A6P0_TUBBO</name>
<organism evidence="2 3">
    <name type="scientific">Tuber borchii</name>
    <name type="common">White truffle</name>
    <dbReference type="NCBI Taxonomy" id="42251"/>
    <lineage>
        <taxon>Eukaryota</taxon>
        <taxon>Fungi</taxon>
        <taxon>Dikarya</taxon>
        <taxon>Ascomycota</taxon>
        <taxon>Pezizomycotina</taxon>
        <taxon>Pezizomycetes</taxon>
        <taxon>Pezizales</taxon>
        <taxon>Tuberaceae</taxon>
        <taxon>Tuber</taxon>
    </lineage>
</organism>
<evidence type="ECO:0000256" key="1">
    <source>
        <dbReference type="SAM" id="MobiDB-lite"/>
    </source>
</evidence>
<dbReference type="OrthoDB" id="10508042at2759"/>
<feature type="region of interest" description="Disordered" evidence="1">
    <location>
        <begin position="1"/>
        <end position="155"/>
    </location>
</feature>
<dbReference type="AlphaFoldDB" id="A0A2T7A6P0"/>
<comment type="caution">
    <text evidence="2">The sequence shown here is derived from an EMBL/GenBank/DDBJ whole genome shotgun (WGS) entry which is preliminary data.</text>
</comment>
<accession>A0A2T7A6P0</accession>
<feature type="compositionally biased region" description="Basic residues" evidence="1">
    <location>
        <begin position="69"/>
        <end position="81"/>
    </location>
</feature>
<feature type="compositionally biased region" description="Acidic residues" evidence="1">
    <location>
        <begin position="135"/>
        <end position="149"/>
    </location>
</feature>
<sequence length="189" mass="21067">MENSKAARRGCAATRQHPKSSQSPRTSRGRGNIPSHTGSTATATATTDPGPSKTPRRDRAKRYAPYPAPRKKTPVRGKVPKTPREDRAKYSAPYTRPQEKTPTRNKASEHRVGGRSGRLKDGASSTIEAFHAGLEEEEEGGYDGDDEDGWNFMEGDSSSMRRRIKRFCWGGRVFLGRKLDRVGKFLNEY</sequence>
<dbReference type="Proteomes" id="UP000244722">
    <property type="component" value="Unassembled WGS sequence"/>
</dbReference>
<dbReference type="EMBL" id="NESQ01000013">
    <property type="protein sequence ID" value="PUU83407.1"/>
    <property type="molecule type" value="Genomic_DNA"/>
</dbReference>
<keyword evidence="3" id="KW-1185">Reference proteome</keyword>
<feature type="compositionally biased region" description="Basic and acidic residues" evidence="1">
    <location>
        <begin position="97"/>
        <end position="112"/>
    </location>
</feature>
<evidence type="ECO:0000313" key="2">
    <source>
        <dbReference type="EMBL" id="PUU83407.1"/>
    </source>
</evidence>
<gene>
    <name evidence="2" type="ORF">B9Z19DRAFT_1072879</name>
</gene>
<reference evidence="2 3" key="1">
    <citation type="submission" date="2017-04" db="EMBL/GenBank/DDBJ databases">
        <title>Draft genome sequence of Tuber borchii Vittad., a whitish edible truffle.</title>
        <authorList>
            <consortium name="DOE Joint Genome Institute"/>
            <person name="Murat C."/>
            <person name="Kuo A."/>
            <person name="Barry K.W."/>
            <person name="Clum A."/>
            <person name="Dockter R.B."/>
            <person name="Fauchery L."/>
            <person name="Iotti M."/>
            <person name="Kohler A."/>
            <person name="Labutti K."/>
            <person name="Lindquist E.A."/>
            <person name="Lipzen A."/>
            <person name="Ohm R.A."/>
            <person name="Wang M."/>
            <person name="Grigoriev I.V."/>
            <person name="Zambonelli A."/>
            <person name="Martin F.M."/>
        </authorList>
    </citation>
    <scope>NUCLEOTIDE SEQUENCE [LARGE SCALE GENOMIC DNA]</scope>
    <source>
        <strain evidence="2 3">Tbo3840</strain>
    </source>
</reference>
<proteinExistence type="predicted"/>
<evidence type="ECO:0000313" key="3">
    <source>
        <dbReference type="Proteomes" id="UP000244722"/>
    </source>
</evidence>